<feature type="compositionally biased region" description="Polar residues" evidence="1">
    <location>
        <begin position="490"/>
        <end position="501"/>
    </location>
</feature>
<reference evidence="2 3" key="1">
    <citation type="submission" date="2017-03" db="EMBL/GenBank/DDBJ databases">
        <title>Widespread Adenine N6-methylation of Active Genes in Fungi.</title>
        <authorList>
            <consortium name="DOE Joint Genome Institute"/>
            <person name="Mondo S.J."/>
            <person name="Dannebaum R.O."/>
            <person name="Kuo R.C."/>
            <person name="Louie K.B."/>
            <person name="Bewick A.J."/>
            <person name="Labutti K."/>
            <person name="Haridas S."/>
            <person name="Kuo A."/>
            <person name="Salamov A."/>
            <person name="Ahrendt S.R."/>
            <person name="Lau R."/>
            <person name="Bowen B.P."/>
            <person name="Lipzen A."/>
            <person name="Sullivan W."/>
            <person name="Andreopoulos W.B."/>
            <person name="Clum A."/>
            <person name="Lindquist E."/>
            <person name="Daum C."/>
            <person name="Northen T.R."/>
            <person name="Ramamoorthy G."/>
            <person name="Schmitz R.J."/>
            <person name="Gryganskyi A."/>
            <person name="Culley D."/>
            <person name="Magnuson J."/>
            <person name="James T.Y."/>
            <person name="O'Malley M.A."/>
            <person name="Stajich J.E."/>
            <person name="Spatafora J.W."/>
            <person name="Visel A."/>
            <person name="Grigoriev I.V."/>
        </authorList>
    </citation>
    <scope>NUCLEOTIDE SEQUENCE [LARGE SCALE GENOMIC DNA]</scope>
    <source>
        <strain evidence="2 3">NRRL Y-17943</strain>
    </source>
</reference>
<feature type="compositionally biased region" description="Polar residues" evidence="1">
    <location>
        <begin position="70"/>
        <end position="86"/>
    </location>
</feature>
<proteinExistence type="predicted"/>
<feature type="region of interest" description="Disordered" evidence="1">
    <location>
        <begin position="291"/>
        <end position="355"/>
    </location>
</feature>
<protein>
    <submittedName>
        <fullName evidence="2">Uncharacterized protein</fullName>
    </submittedName>
</protein>
<organism evidence="2 3">
    <name type="scientific">Kockovaella imperatae</name>
    <dbReference type="NCBI Taxonomy" id="4999"/>
    <lineage>
        <taxon>Eukaryota</taxon>
        <taxon>Fungi</taxon>
        <taxon>Dikarya</taxon>
        <taxon>Basidiomycota</taxon>
        <taxon>Agaricomycotina</taxon>
        <taxon>Tremellomycetes</taxon>
        <taxon>Tremellales</taxon>
        <taxon>Cuniculitremaceae</taxon>
        <taxon>Kockovaella</taxon>
    </lineage>
</organism>
<dbReference type="EMBL" id="NBSH01000012">
    <property type="protein sequence ID" value="ORX35152.1"/>
    <property type="molecule type" value="Genomic_DNA"/>
</dbReference>
<name>A0A1Y1UAX2_9TREE</name>
<gene>
    <name evidence="2" type="ORF">BD324DRAFT_662555</name>
</gene>
<feature type="region of interest" description="Disordered" evidence="1">
    <location>
        <begin position="62"/>
        <end position="172"/>
    </location>
</feature>
<feature type="compositionally biased region" description="Polar residues" evidence="1">
    <location>
        <begin position="115"/>
        <end position="124"/>
    </location>
</feature>
<accession>A0A1Y1UAX2</accession>
<evidence type="ECO:0000313" key="3">
    <source>
        <dbReference type="Proteomes" id="UP000193218"/>
    </source>
</evidence>
<sequence length="501" mass="54864">MQSMTSSLLHNSSLGNSSIWRWTPRADTDEPWHTLLAVASGATLGALTARAFNSIVSWSPSWHGTRASKESTAPSSSRREFTSPQIKGQAYVQNDPHEGNTNTSIVGGGSHSRLESTFDTTGSDGQRKATLAKTSDAGERVSEPDIALSTEERGTSRKLQADQSTSNPPLIDAIVPKRRSPFIEDPCKTPARRMTWIRLPCASPSSLELCHIECPVLLSRQSWDPVALAVGATAVYYGLSKASEWCETLMRPRFGNDYTNWSNTRYEGNTQTDELRRHNKSRVYARDYDSASSTDSWDRNGRRKDHFGTTDPLTAQDDTGPRSGSRRRSALMTTRNDRWFAGQDEGAHERTTEDLSDGKHVAFSFETKSGNLTAGDDKQSHQGLETRELNTTLDEPTLQKIVPTQLSIGKDDEVIPSPEDGRQSQENETRLAGGGYGELGISQIGPSSGYVSEADTASGPNDTVNDHRKLETQKEDLCPAADEQVHDATDPSSIRSVTTNG</sequence>
<feature type="compositionally biased region" description="Basic and acidic residues" evidence="1">
    <location>
        <begin position="409"/>
        <end position="429"/>
    </location>
</feature>
<feature type="compositionally biased region" description="Basic and acidic residues" evidence="1">
    <location>
        <begin position="464"/>
        <end position="489"/>
    </location>
</feature>
<comment type="caution">
    <text evidence="2">The sequence shown here is derived from an EMBL/GenBank/DDBJ whole genome shotgun (WGS) entry which is preliminary data.</text>
</comment>
<feature type="region of interest" description="Disordered" evidence="1">
    <location>
        <begin position="407"/>
        <end position="501"/>
    </location>
</feature>
<evidence type="ECO:0000256" key="1">
    <source>
        <dbReference type="SAM" id="MobiDB-lite"/>
    </source>
</evidence>
<dbReference type="AlphaFoldDB" id="A0A1Y1UAX2"/>
<dbReference type="RefSeq" id="XP_021869368.1">
    <property type="nucleotide sequence ID" value="XM_022018902.1"/>
</dbReference>
<dbReference type="InParanoid" id="A0A1Y1UAX2"/>
<keyword evidence="3" id="KW-1185">Reference proteome</keyword>
<feature type="compositionally biased region" description="Polar residues" evidence="1">
    <location>
        <begin position="157"/>
        <end position="168"/>
    </location>
</feature>
<dbReference type="GeneID" id="33560711"/>
<feature type="compositionally biased region" description="Basic and acidic residues" evidence="1">
    <location>
        <begin position="345"/>
        <end position="355"/>
    </location>
</feature>
<evidence type="ECO:0000313" key="2">
    <source>
        <dbReference type="EMBL" id="ORX35152.1"/>
    </source>
</evidence>
<dbReference type="Proteomes" id="UP000193218">
    <property type="component" value="Unassembled WGS sequence"/>
</dbReference>